<feature type="region of interest" description="Disordered" evidence="1">
    <location>
        <begin position="42"/>
        <end position="87"/>
    </location>
</feature>
<evidence type="ECO:0000256" key="1">
    <source>
        <dbReference type="SAM" id="MobiDB-lite"/>
    </source>
</evidence>
<dbReference type="OrthoDB" id="1892038at2759"/>
<dbReference type="AlphaFoldDB" id="A0A565BVN8"/>
<accession>A0A565BVN8</accession>
<sequence length="99" mass="10751">MAGTTDDRSHGSDSPPFTLPPFVSNLFPFLKPKAPVSVIDVNVPKPKDVSGDDKEPQNSTVSFPYKPPTNEEPLKVEAEPSPGRTSNSFVIWQLESLGN</sequence>
<protein>
    <submittedName>
        <fullName evidence="2">Uncharacterized protein</fullName>
    </submittedName>
</protein>
<proteinExistence type="predicted"/>
<comment type="caution">
    <text evidence="2">The sequence shown here is derived from an EMBL/GenBank/DDBJ whole genome shotgun (WGS) entry which is preliminary data.</text>
</comment>
<dbReference type="Proteomes" id="UP000489600">
    <property type="component" value="Unassembled WGS sequence"/>
</dbReference>
<gene>
    <name evidence="2" type="ORF">ANE_LOCUS15903</name>
</gene>
<evidence type="ECO:0000313" key="3">
    <source>
        <dbReference type="Proteomes" id="UP000489600"/>
    </source>
</evidence>
<feature type="compositionally biased region" description="Basic and acidic residues" evidence="1">
    <location>
        <begin position="45"/>
        <end position="56"/>
    </location>
</feature>
<dbReference type="EMBL" id="CABITT030000005">
    <property type="protein sequence ID" value="VVB05459.1"/>
    <property type="molecule type" value="Genomic_DNA"/>
</dbReference>
<name>A0A565BVN8_9BRAS</name>
<keyword evidence="3" id="KW-1185">Reference proteome</keyword>
<evidence type="ECO:0000313" key="2">
    <source>
        <dbReference type="EMBL" id="VVB05459.1"/>
    </source>
</evidence>
<organism evidence="2 3">
    <name type="scientific">Arabis nemorensis</name>
    <dbReference type="NCBI Taxonomy" id="586526"/>
    <lineage>
        <taxon>Eukaryota</taxon>
        <taxon>Viridiplantae</taxon>
        <taxon>Streptophyta</taxon>
        <taxon>Embryophyta</taxon>
        <taxon>Tracheophyta</taxon>
        <taxon>Spermatophyta</taxon>
        <taxon>Magnoliopsida</taxon>
        <taxon>eudicotyledons</taxon>
        <taxon>Gunneridae</taxon>
        <taxon>Pentapetalae</taxon>
        <taxon>rosids</taxon>
        <taxon>malvids</taxon>
        <taxon>Brassicales</taxon>
        <taxon>Brassicaceae</taxon>
        <taxon>Arabideae</taxon>
        <taxon>Arabis</taxon>
    </lineage>
</organism>
<reference evidence="2" key="1">
    <citation type="submission" date="2019-07" db="EMBL/GenBank/DDBJ databases">
        <authorList>
            <person name="Dittberner H."/>
        </authorList>
    </citation>
    <scope>NUCLEOTIDE SEQUENCE [LARGE SCALE GENOMIC DNA]</scope>
</reference>